<evidence type="ECO:0000313" key="1">
    <source>
        <dbReference type="EMBL" id="MBA2895923.1"/>
    </source>
</evidence>
<gene>
    <name evidence="1" type="ORF">HNR30_007314</name>
</gene>
<protein>
    <submittedName>
        <fullName evidence="1">Uncharacterized protein</fullName>
    </submittedName>
</protein>
<comment type="caution">
    <text evidence="1">The sequence shown here is derived from an EMBL/GenBank/DDBJ whole genome shotgun (WGS) entry which is preliminary data.</text>
</comment>
<dbReference type="EMBL" id="JACDUR010000008">
    <property type="protein sequence ID" value="MBA2895923.1"/>
    <property type="molecule type" value="Genomic_DNA"/>
</dbReference>
<dbReference type="Proteomes" id="UP000530928">
    <property type="component" value="Unassembled WGS sequence"/>
</dbReference>
<evidence type="ECO:0000313" key="2">
    <source>
        <dbReference type="Proteomes" id="UP000530928"/>
    </source>
</evidence>
<accession>A0A7W0CRM2</accession>
<dbReference type="AlphaFoldDB" id="A0A7W0CRM2"/>
<sequence length="44" mass="4560">MSDERVDAVVRGLDRVAGLPVGEQVAVFEQACSALEEALASAEA</sequence>
<name>A0A7W0CRM2_9ACTN</name>
<keyword evidence="2" id="KW-1185">Reference proteome</keyword>
<proteinExistence type="predicted"/>
<dbReference type="RefSeq" id="WP_281389923.1">
    <property type="nucleotide sequence ID" value="NZ_BAABAM010000007.1"/>
</dbReference>
<reference evidence="1 2" key="1">
    <citation type="submission" date="2020-07" db="EMBL/GenBank/DDBJ databases">
        <title>Genomic Encyclopedia of Type Strains, Phase IV (KMG-IV): sequencing the most valuable type-strain genomes for metagenomic binning, comparative biology and taxonomic classification.</title>
        <authorList>
            <person name="Goeker M."/>
        </authorList>
    </citation>
    <scope>NUCLEOTIDE SEQUENCE [LARGE SCALE GENOMIC DNA]</scope>
    <source>
        <strain evidence="1 2">DSM 45533</strain>
    </source>
</reference>
<organism evidence="1 2">
    <name type="scientific">Nonomuraea soli</name>
    <dbReference type="NCBI Taxonomy" id="1032476"/>
    <lineage>
        <taxon>Bacteria</taxon>
        <taxon>Bacillati</taxon>
        <taxon>Actinomycetota</taxon>
        <taxon>Actinomycetes</taxon>
        <taxon>Streptosporangiales</taxon>
        <taxon>Streptosporangiaceae</taxon>
        <taxon>Nonomuraea</taxon>
    </lineage>
</organism>